<evidence type="ECO:0000256" key="1">
    <source>
        <dbReference type="SAM" id="MobiDB-lite"/>
    </source>
</evidence>
<protein>
    <submittedName>
        <fullName evidence="2">Uncharacterized protein</fullName>
    </submittedName>
</protein>
<dbReference type="Proteomes" id="UP001651158">
    <property type="component" value="Unassembled WGS sequence"/>
</dbReference>
<feature type="region of interest" description="Disordered" evidence="1">
    <location>
        <begin position="31"/>
        <end position="102"/>
    </location>
</feature>
<reference evidence="2 3" key="1">
    <citation type="journal article" date="2022" name="Front. Cell. Infect. Microbiol.">
        <title>The Genomes of Two Strains of Taenia crassiceps the Animal Model for the Study of Human Cysticercosis.</title>
        <authorList>
            <person name="Bobes R.J."/>
            <person name="Estrada K."/>
            <person name="Rios-Valencia D.G."/>
            <person name="Calderon-Gallegos A."/>
            <person name="de la Torre P."/>
            <person name="Carrero J.C."/>
            <person name="Sanchez-Flores A."/>
            <person name="Laclette J.P."/>
        </authorList>
    </citation>
    <scope>NUCLEOTIDE SEQUENCE [LARGE SCALE GENOMIC DNA]</scope>
    <source>
        <strain evidence="2">WFUcys</strain>
    </source>
</reference>
<dbReference type="EMBL" id="JAKROA010000005">
    <property type="protein sequence ID" value="KAL5106612.1"/>
    <property type="molecule type" value="Genomic_DNA"/>
</dbReference>
<keyword evidence="3" id="KW-1185">Reference proteome</keyword>
<sequence length="139" mass="15375">MDIKEFSGFIQFQSNWFLFTCENPRRNTFDHPSSWNSAAQLGMGRTMQNDTHKNSSSFQQSADKRSLLSNASGSSSLGGLGGSIGLNYTPRPSSSTRLKGLNSNVASMRNTYNQDSVQTSLVRHSEVFPSLPCSLEWEV</sequence>
<evidence type="ECO:0000313" key="2">
    <source>
        <dbReference type="EMBL" id="KAL5106612.1"/>
    </source>
</evidence>
<accession>A0ABR4QAM4</accession>
<feature type="compositionally biased region" description="Polar residues" evidence="1">
    <location>
        <begin position="46"/>
        <end position="61"/>
    </location>
</feature>
<gene>
    <name evidence="2" type="ORF">TcWFU_001879</name>
</gene>
<organism evidence="2 3">
    <name type="scientific">Taenia crassiceps</name>
    <dbReference type="NCBI Taxonomy" id="6207"/>
    <lineage>
        <taxon>Eukaryota</taxon>
        <taxon>Metazoa</taxon>
        <taxon>Spiralia</taxon>
        <taxon>Lophotrochozoa</taxon>
        <taxon>Platyhelminthes</taxon>
        <taxon>Cestoda</taxon>
        <taxon>Eucestoda</taxon>
        <taxon>Cyclophyllidea</taxon>
        <taxon>Taeniidae</taxon>
        <taxon>Taenia</taxon>
    </lineage>
</organism>
<comment type="caution">
    <text evidence="2">The sequence shown here is derived from an EMBL/GenBank/DDBJ whole genome shotgun (WGS) entry which is preliminary data.</text>
</comment>
<proteinExistence type="predicted"/>
<evidence type="ECO:0000313" key="3">
    <source>
        <dbReference type="Proteomes" id="UP001651158"/>
    </source>
</evidence>
<name>A0ABR4QAM4_9CEST</name>
<feature type="compositionally biased region" description="Polar residues" evidence="1">
    <location>
        <begin position="90"/>
        <end position="102"/>
    </location>
</feature>